<dbReference type="PRINTS" id="PR01005">
    <property type="entry name" value="FLGHOOKAP1"/>
</dbReference>
<evidence type="ECO:0000256" key="1">
    <source>
        <dbReference type="ARBA" id="ARBA00004365"/>
    </source>
</evidence>
<dbReference type="NCBIfam" id="TIGR02492">
    <property type="entry name" value="flgK_ends"/>
    <property type="match status" value="1"/>
</dbReference>
<dbReference type="PANTHER" id="PTHR30033:SF1">
    <property type="entry name" value="FLAGELLAR HOOK-ASSOCIATED PROTEIN 1"/>
    <property type="match status" value="1"/>
</dbReference>
<evidence type="ECO:0000259" key="6">
    <source>
        <dbReference type="Pfam" id="PF00460"/>
    </source>
</evidence>
<comment type="similarity">
    <text evidence="3">Belongs to the flagella basal body rod proteins family.</text>
</comment>
<evidence type="ECO:0000256" key="5">
    <source>
        <dbReference type="ARBA" id="ARBA00023143"/>
    </source>
</evidence>
<organism evidence="8">
    <name type="scientific">mine drainage metagenome</name>
    <dbReference type="NCBI Taxonomy" id="410659"/>
    <lineage>
        <taxon>unclassified sequences</taxon>
        <taxon>metagenomes</taxon>
        <taxon>ecological metagenomes</taxon>
    </lineage>
</organism>
<accession>T0Z5A5</accession>
<feature type="domain" description="Flagellar basal body rod protein N-terminal" evidence="6">
    <location>
        <begin position="6"/>
        <end position="34"/>
    </location>
</feature>
<evidence type="ECO:0000256" key="4">
    <source>
        <dbReference type="ARBA" id="ARBA00022525"/>
    </source>
</evidence>
<dbReference type="Pfam" id="PF00460">
    <property type="entry name" value="Flg_bb_rod"/>
    <property type="match status" value="1"/>
</dbReference>
<keyword evidence="5" id="KW-0975">Bacterial flagellum</keyword>
<evidence type="ECO:0000256" key="3">
    <source>
        <dbReference type="ARBA" id="ARBA00009677"/>
    </source>
</evidence>
<reference evidence="8" key="1">
    <citation type="submission" date="2013-08" db="EMBL/GenBank/DDBJ databases">
        <authorList>
            <person name="Mendez C."/>
            <person name="Richter M."/>
            <person name="Ferrer M."/>
            <person name="Sanchez J."/>
        </authorList>
    </citation>
    <scope>NUCLEOTIDE SEQUENCE</scope>
</reference>
<dbReference type="Pfam" id="PF22638">
    <property type="entry name" value="FlgK_D1"/>
    <property type="match status" value="1"/>
</dbReference>
<dbReference type="PANTHER" id="PTHR30033">
    <property type="entry name" value="FLAGELLAR HOOK-ASSOCIATED PROTEIN 1"/>
    <property type="match status" value="1"/>
</dbReference>
<dbReference type="AlphaFoldDB" id="T0Z5A5"/>
<comment type="caution">
    <text evidence="8">The sequence shown here is derived from an EMBL/GenBank/DDBJ whole genome shotgun (WGS) entry which is preliminary data.</text>
</comment>
<dbReference type="EMBL" id="AUZZ01007206">
    <property type="protein sequence ID" value="EQD43216.1"/>
    <property type="molecule type" value="Genomic_DNA"/>
</dbReference>
<keyword evidence="4" id="KW-0964">Secreted</keyword>
<reference evidence="8" key="2">
    <citation type="journal article" date="2014" name="ISME J.">
        <title>Microbial stratification in low pH oxic and suboxic macroscopic growths along an acid mine drainage.</title>
        <authorList>
            <person name="Mendez-Garcia C."/>
            <person name="Mesa V."/>
            <person name="Sprenger R.R."/>
            <person name="Richter M."/>
            <person name="Diez M.S."/>
            <person name="Solano J."/>
            <person name="Bargiela R."/>
            <person name="Golyshina O.V."/>
            <person name="Manteca A."/>
            <person name="Ramos J.L."/>
            <person name="Gallego J.R."/>
            <person name="Llorente I."/>
            <person name="Martins Dos Santos V.A."/>
            <person name="Jensen O.N."/>
            <person name="Pelaez A.I."/>
            <person name="Sanchez J."/>
            <person name="Ferrer M."/>
        </authorList>
    </citation>
    <scope>NUCLEOTIDE SEQUENCE</scope>
</reference>
<gene>
    <name evidence="8" type="ORF">B2A_09979</name>
</gene>
<dbReference type="InterPro" id="IPR001444">
    <property type="entry name" value="Flag_bb_rod_N"/>
</dbReference>
<proteinExistence type="inferred from homology"/>
<dbReference type="GO" id="GO:0005198">
    <property type="term" value="F:structural molecule activity"/>
    <property type="evidence" value="ECO:0007669"/>
    <property type="project" value="InterPro"/>
</dbReference>
<feature type="non-terminal residue" evidence="8">
    <location>
        <position position="235"/>
    </location>
</feature>
<evidence type="ECO:0000259" key="7">
    <source>
        <dbReference type="Pfam" id="PF22638"/>
    </source>
</evidence>
<dbReference type="PROSITE" id="PS00588">
    <property type="entry name" value="FLAGELLA_BB_ROD"/>
    <property type="match status" value="1"/>
</dbReference>
<comment type="subcellular location">
    <subcellularLocation>
        <location evidence="1">Bacterial flagellum</location>
    </subcellularLocation>
    <subcellularLocation>
        <location evidence="2">Secreted</location>
    </subcellularLocation>
</comment>
<protein>
    <submittedName>
        <fullName evidence="8">Flagellar hook-associated protein FlgK</fullName>
    </submittedName>
</protein>
<keyword evidence="8" id="KW-0966">Cell projection</keyword>
<dbReference type="GO" id="GO:0009424">
    <property type="term" value="C:bacterial-type flagellum hook"/>
    <property type="evidence" value="ECO:0007669"/>
    <property type="project" value="InterPro"/>
</dbReference>
<dbReference type="InterPro" id="IPR053927">
    <property type="entry name" value="FlgK_helical"/>
</dbReference>
<evidence type="ECO:0000313" key="8">
    <source>
        <dbReference type="EMBL" id="EQD43216.1"/>
    </source>
</evidence>
<keyword evidence="8" id="KW-0282">Flagellum</keyword>
<dbReference type="GO" id="GO:0005576">
    <property type="term" value="C:extracellular region"/>
    <property type="evidence" value="ECO:0007669"/>
    <property type="project" value="UniProtKB-SubCell"/>
</dbReference>
<dbReference type="InterPro" id="IPR002371">
    <property type="entry name" value="FlgK"/>
</dbReference>
<dbReference type="GO" id="GO:0044780">
    <property type="term" value="P:bacterial-type flagellum assembly"/>
    <property type="evidence" value="ECO:0007669"/>
    <property type="project" value="InterPro"/>
</dbReference>
<feature type="domain" description="Flagellar hook-associated protein FlgK helical" evidence="7">
    <location>
        <begin position="93"/>
        <end position="234"/>
    </location>
</feature>
<name>T0Z5A5_9ZZZZ</name>
<evidence type="ECO:0000256" key="2">
    <source>
        <dbReference type="ARBA" id="ARBA00004613"/>
    </source>
</evidence>
<sequence length="235" mass="24165">MADLLATSVSGLLAFQQALDVTSNNIANVDTPGYSAETANLAEAPGQFTGAGYIGGGVDVASVTRAYNQQLAQQANTSQSSYSSYHTLATQAQQIDNMLSASSTGLSASLQSFVNALQSVSTSPTSTSARQALLSQGQALAQQLQSYNGQIGQYGTQLEAQVGTDVTQINSLAGNIASLNQQIGAGSTSGQTPNQMLDQLDNLVNQLSQYVSVQTVTQSNGTVDVFIGSGQALVV</sequence>
<dbReference type="InterPro" id="IPR019776">
    <property type="entry name" value="Flagellar_basal_body_rod_CS"/>
</dbReference>
<keyword evidence="8" id="KW-0969">Cilium</keyword>